<dbReference type="SUPFAM" id="SSF54106">
    <property type="entry name" value="LysM domain"/>
    <property type="match status" value="1"/>
</dbReference>
<dbReference type="SUPFAM" id="SSF50685">
    <property type="entry name" value="Barwin-like endoglucanases"/>
    <property type="match status" value="1"/>
</dbReference>
<dbReference type="PATRIC" id="fig|1398.22.peg.3339"/>
<dbReference type="PROSITE" id="PS51782">
    <property type="entry name" value="LYSM"/>
    <property type="match status" value="1"/>
</dbReference>
<evidence type="ECO:0000256" key="2">
    <source>
        <dbReference type="SAM" id="SignalP"/>
    </source>
</evidence>
<evidence type="ECO:0000256" key="1">
    <source>
        <dbReference type="ARBA" id="ARBA00022729"/>
    </source>
</evidence>
<dbReference type="Gene3D" id="2.40.40.10">
    <property type="entry name" value="RlpA-like domain"/>
    <property type="match status" value="1"/>
</dbReference>
<dbReference type="InterPro" id="IPR036779">
    <property type="entry name" value="LysM_dom_sf"/>
</dbReference>
<dbReference type="InterPro" id="IPR051933">
    <property type="entry name" value="Resuscitation_pf_RpfB"/>
</dbReference>
<dbReference type="Gene3D" id="3.10.350.10">
    <property type="entry name" value="LysM domain"/>
    <property type="match status" value="1"/>
</dbReference>
<dbReference type="InterPro" id="IPR010611">
    <property type="entry name" value="3D_dom"/>
</dbReference>
<evidence type="ECO:0000313" key="4">
    <source>
        <dbReference type="EMBL" id="KWZ77136.1"/>
    </source>
</evidence>
<feature type="chain" id="PRO_5007456842" evidence="2">
    <location>
        <begin position="26"/>
        <end position="180"/>
    </location>
</feature>
<evidence type="ECO:0000313" key="5">
    <source>
        <dbReference type="Proteomes" id="UP000070376"/>
    </source>
</evidence>
<gene>
    <name evidence="4" type="ORF">HMPREF3213_03325</name>
</gene>
<dbReference type="InterPro" id="IPR018392">
    <property type="entry name" value="LysM"/>
</dbReference>
<dbReference type="Pfam" id="PF01476">
    <property type="entry name" value="LysM"/>
    <property type="match status" value="1"/>
</dbReference>
<feature type="domain" description="LysM" evidence="3">
    <location>
        <begin position="28"/>
        <end position="71"/>
    </location>
</feature>
<name>A0A133KC48_HEYCO</name>
<dbReference type="AlphaFoldDB" id="A0A133KC48"/>
<dbReference type="InterPro" id="IPR036908">
    <property type="entry name" value="RlpA-like_sf"/>
</dbReference>
<reference evidence="5" key="1">
    <citation type="submission" date="2016-01" db="EMBL/GenBank/DDBJ databases">
        <authorList>
            <person name="Mitreva M."/>
            <person name="Pepin K.H."/>
            <person name="Mihindukulasuriya K.A."/>
            <person name="Fulton R."/>
            <person name="Fronick C."/>
            <person name="O'Laughlin M."/>
            <person name="Miner T."/>
            <person name="Herter B."/>
            <person name="Rosa B.A."/>
            <person name="Cordes M."/>
            <person name="Tomlinson C."/>
            <person name="Wollam A."/>
            <person name="Palsikar V.B."/>
            <person name="Mardis E.R."/>
            <person name="Wilson R.K."/>
        </authorList>
    </citation>
    <scope>NUCLEOTIDE SEQUENCE [LARGE SCALE GENOMIC DNA]</scope>
    <source>
        <strain evidence="5">GED7749B</strain>
    </source>
</reference>
<dbReference type="Pfam" id="PF06725">
    <property type="entry name" value="3D"/>
    <property type="match status" value="1"/>
</dbReference>
<protein>
    <submittedName>
        <fullName evidence="4">3D domain protein</fullName>
    </submittedName>
</protein>
<dbReference type="EMBL" id="LRPN01000177">
    <property type="protein sequence ID" value="KWZ77136.1"/>
    <property type="molecule type" value="Genomic_DNA"/>
</dbReference>
<accession>A0A133KC48</accession>
<keyword evidence="1 2" id="KW-0732">Signal</keyword>
<dbReference type="PANTHER" id="PTHR39160:SF4">
    <property type="entry name" value="RESUSCITATION-PROMOTING FACTOR RPFB"/>
    <property type="match status" value="1"/>
</dbReference>
<proteinExistence type="predicted"/>
<dbReference type="CDD" id="cd00118">
    <property type="entry name" value="LysM"/>
    <property type="match status" value="1"/>
</dbReference>
<dbReference type="GO" id="GO:0019867">
    <property type="term" value="C:outer membrane"/>
    <property type="evidence" value="ECO:0007669"/>
    <property type="project" value="InterPro"/>
</dbReference>
<organism evidence="4 5">
    <name type="scientific">Heyndrickxia coagulans</name>
    <name type="common">Weizmannia coagulans</name>
    <dbReference type="NCBI Taxonomy" id="1398"/>
    <lineage>
        <taxon>Bacteria</taxon>
        <taxon>Bacillati</taxon>
        <taxon>Bacillota</taxon>
        <taxon>Bacilli</taxon>
        <taxon>Bacillales</taxon>
        <taxon>Bacillaceae</taxon>
        <taxon>Heyndrickxia</taxon>
    </lineage>
</organism>
<comment type="caution">
    <text evidence="4">The sequence shown here is derived from an EMBL/GenBank/DDBJ whole genome shotgun (WGS) entry which is preliminary data.</text>
</comment>
<dbReference type="SMART" id="SM00257">
    <property type="entry name" value="LysM"/>
    <property type="match status" value="1"/>
</dbReference>
<dbReference type="CDD" id="cd22786">
    <property type="entry name" value="DPBB_YuiC-like"/>
    <property type="match status" value="1"/>
</dbReference>
<dbReference type="GO" id="GO:0009254">
    <property type="term" value="P:peptidoglycan turnover"/>
    <property type="evidence" value="ECO:0007669"/>
    <property type="project" value="InterPro"/>
</dbReference>
<dbReference type="PANTHER" id="PTHR39160">
    <property type="entry name" value="CELL WALL-BINDING PROTEIN YOCH"/>
    <property type="match status" value="1"/>
</dbReference>
<dbReference type="GO" id="GO:0004553">
    <property type="term" value="F:hydrolase activity, hydrolyzing O-glycosyl compounds"/>
    <property type="evidence" value="ECO:0007669"/>
    <property type="project" value="InterPro"/>
</dbReference>
<dbReference type="Proteomes" id="UP000070376">
    <property type="component" value="Unassembled WGS sequence"/>
</dbReference>
<sequence length="180" mass="19321">MNLKKTLVSLLTVCMLSIGTGHAFAATTTYTVKPGDSLYKIASKYHVTVAQLKSWNHLRSNVIRVKQKLKIQTKTPAKKVSSSSSSYRTITVKATAYTAGSGGGITATGFNLKKHPSAKVIAVDPKVIRLGSKVYVPGYGMAVASDTGGAIKGKKIDVFISSKKKALQWGRKTVTIKVYK</sequence>
<evidence type="ECO:0000259" key="3">
    <source>
        <dbReference type="PROSITE" id="PS51782"/>
    </source>
</evidence>
<feature type="signal peptide" evidence="2">
    <location>
        <begin position="1"/>
        <end position="25"/>
    </location>
</feature>